<evidence type="ECO:0000256" key="4">
    <source>
        <dbReference type="ARBA" id="ARBA00022737"/>
    </source>
</evidence>
<gene>
    <name evidence="17" type="primary">uvrA</name>
    <name evidence="19" type="ordered locus">Rcas_4419</name>
</gene>
<keyword evidence="12 17" id="KW-0238">DNA-binding</keyword>
<dbReference type="GO" id="GO:0016887">
    <property type="term" value="F:ATP hydrolysis activity"/>
    <property type="evidence" value="ECO:0007669"/>
    <property type="project" value="InterPro"/>
</dbReference>
<evidence type="ECO:0000256" key="12">
    <source>
        <dbReference type="ARBA" id="ARBA00023125"/>
    </source>
</evidence>
<evidence type="ECO:0000256" key="8">
    <source>
        <dbReference type="ARBA" id="ARBA00022771"/>
    </source>
</evidence>
<keyword evidence="7 17" id="KW-0228">DNA excision</keyword>
<dbReference type="eggNOG" id="COG0178">
    <property type="taxonomic scope" value="Bacteria"/>
</dbReference>
<dbReference type="CDD" id="cd03270">
    <property type="entry name" value="ABC_UvrA_I"/>
    <property type="match status" value="1"/>
</dbReference>
<reference evidence="19 20" key="1">
    <citation type="submission" date="2007-08" db="EMBL/GenBank/DDBJ databases">
        <title>Complete sequence of Roseiflexus castenholzii DSM 13941.</title>
        <authorList>
            <consortium name="US DOE Joint Genome Institute"/>
            <person name="Copeland A."/>
            <person name="Lucas S."/>
            <person name="Lapidus A."/>
            <person name="Barry K."/>
            <person name="Glavina del Rio T."/>
            <person name="Dalin E."/>
            <person name="Tice H."/>
            <person name="Pitluck S."/>
            <person name="Thompson L.S."/>
            <person name="Brettin T."/>
            <person name="Bruce D."/>
            <person name="Detter J.C."/>
            <person name="Han C."/>
            <person name="Tapia R."/>
            <person name="Schmutz J."/>
            <person name="Larimer F."/>
            <person name="Land M."/>
            <person name="Hauser L."/>
            <person name="Kyrpides N."/>
            <person name="Mikhailova N."/>
            <person name="Bryant D.A."/>
            <person name="Hanada S."/>
            <person name="Tsukatani Y."/>
            <person name="Richardson P."/>
        </authorList>
    </citation>
    <scope>NUCLEOTIDE SEQUENCE [LARGE SCALE GENOMIC DNA]</scope>
    <source>
        <strain evidence="20">DSM 13941 / HLO8</strain>
    </source>
</reference>
<dbReference type="Pfam" id="PF00005">
    <property type="entry name" value="ABC_tran"/>
    <property type="match status" value="1"/>
</dbReference>
<keyword evidence="3 17" id="KW-0479">Metal-binding</keyword>
<evidence type="ECO:0000256" key="3">
    <source>
        <dbReference type="ARBA" id="ARBA00022723"/>
    </source>
</evidence>
<dbReference type="GO" id="GO:0005737">
    <property type="term" value="C:cytoplasm"/>
    <property type="evidence" value="ECO:0007669"/>
    <property type="project" value="UniProtKB-SubCell"/>
</dbReference>
<dbReference type="GO" id="GO:0008270">
    <property type="term" value="F:zinc ion binding"/>
    <property type="evidence" value="ECO:0007669"/>
    <property type="project" value="UniProtKB-UniRule"/>
</dbReference>
<comment type="similarity">
    <text evidence="14 17">Belongs to the ABC transporter superfamily. UvrA family.</text>
</comment>
<dbReference type="RefSeq" id="WP_012122856.1">
    <property type="nucleotide sequence ID" value="NC_009767.1"/>
</dbReference>
<evidence type="ECO:0000256" key="9">
    <source>
        <dbReference type="ARBA" id="ARBA00022833"/>
    </source>
</evidence>
<evidence type="ECO:0000256" key="14">
    <source>
        <dbReference type="ARBA" id="ARBA00038000"/>
    </source>
</evidence>
<accession>A7NS89</accession>
<evidence type="ECO:0000256" key="16">
    <source>
        <dbReference type="ARBA" id="ARBA00042156"/>
    </source>
</evidence>
<dbReference type="Pfam" id="PF17760">
    <property type="entry name" value="UvrA_inter"/>
    <property type="match status" value="1"/>
</dbReference>
<protein>
    <recommendedName>
        <fullName evidence="15 17">UvrABC system protein A</fullName>
        <shortName evidence="17">UvrA protein</shortName>
    </recommendedName>
    <alternativeName>
        <fullName evidence="16 17">Excinuclease ABC subunit A</fullName>
    </alternativeName>
</protein>
<evidence type="ECO:0000256" key="5">
    <source>
        <dbReference type="ARBA" id="ARBA00022741"/>
    </source>
</evidence>
<dbReference type="InterPro" id="IPR004602">
    <property type="entry name" value="UvrA"/>
</dbReference>
<keyword evidence="9 17" id="KW-0862">Zinc</keyword>
<dbReference type="Pfam" id="PF17755">
    <property type="entry name" value="UvrA_DNA-bind"/>
    <property type="match status" value="1"/>
</dbReference>
<dbReference type="GO" id="GO:0003677">
    <property type="term" value="F:DNA binding"/>
    <property type="evidence" value="ECO:0007669"/>
    <property type="project" value="UniProtKB-UniRule"/>
</dbReference>
<evidence type="ECO:0000256" key="15">
    <source>
        <dbReference type="ARBA" id="ARBA00039316"/>
    </source>
</evidence>
<dbReference type="Proteomes" id="UP000000263">
    <property type="component" value="Chromosome"/>
</dbReference>
<proteinExistence type="inferred from homology"/>
<dbReference type="OrthoDB" id="9809851at2"/>
<dbReference type="Gene3D" id="1.10.8.280">
    <property type="entry name" value="ABC transporter ATPase domain-like"/>
    <property type="match status" value="1"/>
</dbReference>
<keyword evidence="10 17" id="KW-0067">ATP-binding</keyword>
<keyword evidence="8 17" id="KW-0863">Zinc-finger</keyword>
<dbReference type="InterPro" id="IPR041102">
    <property type="entry name" value="UvrA_inter"/>
</dbReference>
<feature type="zinc finger region" description="C4-type" evidence="17">
    <location>
        <begin position="832"/>
        <end position="858"/>
    </location>
</feature>
<dbReference type="CDD" id="cd03271">
    <property type="entry name" value="ABC_UvrA_II"/>
    <property type="match status" value="1"/>
</dbReference>
<comment type="function">
    <text evidence="17">The UvrABC repair system catalyzes the recognition and processing of DNA lesions. UvrA is an ATPase and a DNA-binding protein. A damage recognition complex composed of 2 UvrA and 2 UvrB subunits scans DNA for abnormalities. When the presence of a lesion has been verified by UvrB, the UvrA molecules dissociate.</text>
</comment>
<keyword evidence="17" id="KW-0742">SOS response</keyword>
<dbReference type="Gene3D" id="3.40.50.300">
    <property type="entry name" value="P-loop containing nucleotide triphosphate hydrolases"/>
    <property type="match status" value="2"/>
</dbReference>
<evidence type="ECO:0000256" key="10">
    <source>
        <dbReference type="ARBA" id="ARBA00022840"/>
    </source>
</evidence>
<dbReference type="InterPro" id="IPR003439">
    <property type="entry name" value="ABC_transporter-like_ATP-bd"/>
</dbReference>
<evidence type="ECO:0000256" key="11">
    <source>
        <dbReference type="ARBA" id="ARBA00022881"/>
    </source>
</evidence>
<keyword evidence="20" id="KW-1185">Reference proteome</keyword>
<dbReference type="NCBIfam" id="TIGR00630">
    <property type="entry name" value="uvra"/>
    <property type="match status" value="1"/>
</dbReference>
<dbReference type="InterPro" id="IPR027417">
    <property type="entry name" value="P-loop_NTPase"/>
</dbReference>
<dbReference type="Gene3D" id="1.20.1580.10">
    <property type="entry name" value="ABC transporter ATPase like domain"/>
    <property type="match status" value="2"/>
</dbReference>
<dbReference type="EMBL" id="CP000804">
    <property type="protein sequence ID" value="ABU60435.1"/>
    <property type="molecule type" value="Genomic_DNA"/>
</dbReference>
<feature type="binding site" evidence="17">
    <location>
        <begin position="733"/>
        <end position="740"/>
    </location>
    <ligand>
        <name>ATP</name>
        <dbReference type="ChEBI" id="CHEBI:30616"/>
    </ligand>
</feature>
<evidence type="ECO:0000313" key="19">
    <source>
        <dbReference type="EMBL" id="ABU60435.1"/>
    </source>
</evidence>
<evidence type="ECO:0000256" key="17">
    <source>
        <dbReference type="HAMAP-Rule" id="MF_00205"/>
    </source>
</evidence>
<dbReference type="HOGENOM" id="CLU_001370_0_2_0"/>
<keyword evidence="4 17" id="KW-0677">Repeat</keyword>
<evidence type="ECO:0000256" key="1">
    <source>
        <dbReference type="ARBA" id="ARBA00004496"/>
    </source>
</evidence>
<dbReference type="AlphaFoldDB" id="A7NS89"/>
<evidence type="ECO:0000256" key="6">
    <source>
        <dbReference type="ARBA" id="ARBA00022763"/>
    </source>
</evidence>
<dbReference type="HAMAP" id="MF_00205">
    <property type="entry name" value="UvrA"/>
    <property type="match status" value="1"/>
</dbReference>
<organism evidence="19 20">
    <name type="scientific">Roseiflexus castenholzii (strain DSM 13941 / HLO8)</name>
    <dbReference type="NCBI Taxonomy" id="383372"/>
    <lineage>
        <taxon>Bacteria</taxon>
        <taxon>Bacillati</taxon>
        <taxon>Chloroflexota</taxon>
        <taxon>Chloroflexia</taxon>
        <taxon>Chloroflexales</taxon>
        <taxon>Roseiflexineae</taxon>
        <taxon>Roseiflexaceae</taxon>
        <taxon>Roseiflexus</taxon>
    </lineage>
</organism>
<dbReference type="Gene3D" id="3.30.190.20">
    <property type="match status" value="1"/>
</dbReference>
<sequence length="1043" mass="114430">MAKDAIVIKGAREHNLKGIDLEIPRDKLVVLTGVSGSGKSSLAFDTLYAEGQRRYVESLSAYARQFLGQMEKPKVDAIEGLSPAIAIEQKSASKNPRSTVGTVTEIYDYLRLLYARVGTQHCHVCGRPVSSQSAEQMVNRVLTLPTGTRFMVLAPLVSQRKGEYKDVFAEARAEGFARVRVDGEIFDLAGEIKLNKKVKHTIEIVIDRLAMPARDAARDQVRSSDAPIGRAQEGSQSEWDAFVTRLTDSVEQALRVGEGQLIISIQNKTGAAEEWLMSEANTCTHCGISFPELSPQMFSFNSPQGACPECTGLGVRLEVDPLLLVPNPSLTLHEGAVTYWGELRKKRDSWGYRALLAIARHYGFDLDTPWEQLSEQARHVIIYGSGKERIRFQWGDEGGDSRGEFTRTWEGLASEIRRRFQQTGSDYTREYYQSFMSEQPCPACSGARLRPESLAVRVGGLSIRDVTRMTIAGALAWVNALSGISGNIAHLADLEGQVMPGVVAGNGAAHHGAVTPLTDYQMAIVNDVLKEIRERLGFLLNVGLHYLTLERPAPTLSGGEAQRIRLASQIGSGLVGVTYILDEPSIGLHQRDNRKLLDTLLKLRDLGNTVVVVEHDLETMQAADWIIDFGPGAGVKGGQVVAAGPPNVVAASPESLTGAYLAGRLEIPTPQQRRTARVRPVANGLQDAPRRRRVDHQSDLAEGPWLELEGATMNNLRDVTVRFPLGVFMCVTGVSGSGKSSLITETLYPALANRLHRAQLKPGPFRALRGLEHLDKVIDIDQQPIGRTPRSNPATYVKLFDLIRELFASTNEAKLRGYNAGRFSFNLKGGRCEACEGNGEKRIDMQFLADVWVRCDVCKGKRYNRETLQVKYKGKSIADVLDMDVQTALEFFDNVPRIKRMLQTLHDVGLDYIKLGQSATTLSGGEAQRVKLAKELARVATGRTMYILDEPTTGLHFADVQRLLTVLHRLVDAGNTVLVIEHNLDVIKTADWIIDMGPEGGDGGGTVVAVGTPEEVAMIEASHTGRFLREILYATGVKGVAQD</sequence>
<dbReference type="PANTHER" id="PTHR43152:SF3">
    <property type="entry name" value="UVRABC SYSTEM PROTEIN A"/>
    <property type="match status" value="1"/>
</dbReference>
<dbReference type="GO" id="GO:0005524">
    <property type="term" value="F:ATP binding"/>
    <property type="evidence" value="ECO:0007669"/>
    <property type="project" value="UniProtKB-UniRule"/>
</dbReference>
<evidence type="ECO:0000313" key="20">
    <source>
        <dbReference type="Proteomes" id="UP000000263"/>
    </source>
</evidence>
<comment type="subcellular location">
    <subcellularLocation>
        <location evidence="1 17">Cytoplasm</location>
    </subcellularLocation>
</comment>
<name>A7NS89_ROSCS</name>
<dbReference type="GO" id="GO:0009380">
    <property type="term" value="C:excinuclease repair complex"/>
    <property type="evidence" value="ECO:0007669"/>
    <property type="project" value="InterPro"/>
</dbReference>
<dbReference type="GO" id="GO:0009432">
    <property type="term" value="P:SOS response"/>
    <property type="evidence" value="ECO:0007669"/>
    <property type="project" value="UniProtKB-UniRule"/>
</dbReference>
<evidence type="ECO:0000256" key="7">
    <source>
        <dbReference type="ARBA" id="ARBA00022769"/>
    </source>
</evidence>
<keyword evidence="6 17" id="KW-0227">DNA damage</keyword>
<keyword evidence="11 17" id="KW-0267">Excision nuclease</keyword>
<evidence type="ECO:0000256" key="13">
    <source>
        <dbReference type="ARBA" id="ARBA00023204"/>
    </source>
</evidence>
<dbReference type="STRING" id="383372.Rcas_4419"/>
<dbReference type="GO" id="GO:0006289">
    <property type="term" value="P:nucleotide-excision repair"/>
    <property type="evidence" value="ECO:0007669"/>
    <property type="project" value="UniProtKB-UniRule"/>
</dbReference>
<dbReference type="InterPro" id="IPR017871">
    <property type="entry name" value="ABC_transporter-like_CS"/>
</dbReference>
<dbReference type="SUPFAM" id="SSF52540">
    <property type="entry name" value="P-loop containing nucleoside triphosphate hydrolases"/>
    <property type="match status" value="2"/>
</dbReference>
<evidence type="ECO:0000259" key="18">
    <source>
        <dbReference type="PROSITE" id="PS50893"/>
    </source>
</evidence>
<feature type="zinc finger region" description="C4-type" evidence="17">
    <location>
        <begin position="283"/>
        <end position="310"/>
    </location>
</feature>
<feature type="binding site" evidence="17">
    <location>
        <begin position="33"/>
        <end position="40"/>
    </location>
    <ligand>
        <name>ATP</name>
        <dbReference type="ChEBI" id="CHEBI:30616"/>
    </ligand>
</feature>
<keyword evidence="2 17" id="KW-0963">Cytoplasm</keyword>
<dbReference type="KEGG" id="rca:Rcas_4419"/>
<feature type="domain" description="ABC transporter" evidence="18">
    <location>
        <begin position="695"/>
        <end position="1029"/>
    </location>
</feature>
<dbReference type="PROSITE" id="PS00211">
    <property type="entry name" value="ABC_TRANSPORTER_1"/>
    <property type="match status" value="2"/>
</dbReference>
<dbReference type="PROSITE" id="PS50893">
    <property type="entry name" value="ABC_TRANSPORTER_2"/>
    <property type="match status" value="1"/>
</dbReference>
<dbReference type="InterPro" id="IPR041552">
    <property type="entry name" value="UvrA_DNA-bd"/>
</dbReference>
<dbReference type="FunFam" id="1.20.1580.10:FF:000002">
    <property type="entry name" value="UvrABC system protein A"/>
    <property type="match status" value="1"/>
</dbReference>
<dbReference type="GO" id="GO:0009381">
    <property type="term" value="F:excinuclease ABC activity"/>
    <property type="evidence" value="ECO:0007669"/>
    <property type="project" value="UniProtKB-UniRule"/>
</dbReference>
<comment type="subunit">
    <text evidence="17">Forms a heterotetramer with UvrB during the search for lesions.</text>
</comment>
<keyword evidence="13 17" id="KW-0234">DNA repair</keyword>
<evidence type="ECO:0000256" key="2">
    <source>
        <dbReference type="ARBA" id="ARBA00022490"/>
    </source>
</evidence>
<dbReference type="PANTHER" id="PTHR43152">
    <property type="entry name" value="UVRABC SYSTEM PROTEIN A"/>
    <property type="match status" value="1"/>
</dbReference>
<keyword evidence="5 17" id="KW-0547">Nucleotide-binding</keyword>